<name>A0A011Q036_9PROT</name>
<accession>A0A011Q036</accession>
<reference evidence="1 2" key="1">
    <citation type="submission" date="2014-02" db="EMBL/GenBank/DDBJ databases">
        <title>Expanding our view of genomic diversity in Candidatus Accumulibacter clades.</title>
        <authorList>
            <person name="Skennerton C.T."/>
            <person name="Barr J.J."/>
            <person name="Slater F.R."/>
            <person name="Bond P.L."/>
            <person name="Tyson G.W."/>
        </authorList>
    </citation>
    <scope>NUCLEOTIDE SEQUENCE [LARGE SCALE GENOMIC DNA]</scope>
    <source>
        <strain evidence="2">BA-92</strain>
    </source>
</reference>
<dbReference type="AlphaFoldDB" id="A0A011Q036"/>
<dbReference type="STRING" id="1454003.AW10_00358"/>
<dbReference type="EMBL" id="JEMX01000010">
    <property type="protein sequence ID" value="EXI82572.1"/>
    <property type="molecule type" value="Genomic_DNA"/>
</dbReference>
<sequence length="515" mass="58120">MTAYQSELVIDFGEVGFRNSKHPFRVRLESSPLRQLIEEAGNAHRVYELLLIDRPGDIWAYTSVVLDELPLGVASRVARARDEHTSRSERGAHAWPEGQMPFQDFDQLFYWAGDDTEPEDEVWLTYRNSSVMQAYAEQSLAIARAAQSRLDWNDHLLRHIVARIRAGKHPYCYLDRRVALAKCQESIPNESSHSPAFFKKLGELLRDGELASVAYRARGDYRVLHMMATEQRRRAGRTGHAAGNALHLSALVDYTIDNEAWDSEIWFFSEGLAPGDLFIEGGGLGATTVKELIEVHGRRLGNYILSARDEGEITGFDKEMGDRWVLYRKQPPYSRRKGLERIQDRQRSKLGPVLSFAEEGGTLFDFEKAVIVIGLEVTAPARSMIAAAVAEWQGHGGNPMVIVCGAHTDFERAGCRDVLVPPEDILPALSPEVWLLDVLSRRCPWIDAVLALQAPTWTMVALERHVSCQDGLWRPWIVATPEIQHLSADLTLNEDLEALFREASERAKSMRPRLL</sequence>
<evidence type="ECO:0000313" key="2">
    <source>
        <dbReference type="Proteomes" id="UP000021816"/>
    </source>
</evidence>
<dbReference type="PATRIC" id="fig|1454003.3.peg.365"/>
<dbReference type="Proteomes" id="UP000021816">
    <property type="component" value="Unassembled WGS sequence"/>
</dbReference>
<proteinExistence type="predicted"/>
<gene>
    <name evidence="1" type="ORF">AW10_00358</name>
</gene>
<protein>
    <submittedName>
        <fullName evidence="1">Uncharacterized protein</fullName>
    </submittedName>
</protein>
<comment type="caution">
    <text evidence="1">The sequence shown here is derived from an EMBL/GenBank/DDBJ whole genome shotgun (WGS) entry which is preliminary data.</text>
</comment>
<evidence type="ECO:0000313" key="1">
    <source>
        <dbReference type="EMBL" id="EXI82572.1"/>
    </source>
</evidence>
<organism evidence="1 2">
    <name type="scientific">Candidatus Accumulibacter appositus</name>
    <dbReference type="NCBI Taxonomy" id="1454003"/>
    <lineage>
        <taxon>Bacteria</taxon>
        <taxon>Pseudomonadati</taxon>
        <taxon>Pseudomonadota</taxon>
        <taxon>Betaproteobacteria</taxon>
        <taxon>Candidatus Accumulibacter</taxon>
    </lineage>
</organism>